<keyword evidence="3" id="KW-0547">Nucleotide-binding</keyword>
<dbReference type="InterPro" id="IPR005101">
    <property type="entry name" value="Cryptochr/Photolyase_FAD-bd"/>
</dbReference>
<dbReference type="InterPro" id="IPR036155">
    <property type="entry name" value="Crypto/Photolyase_N_sf"/>
</dbReference>
<reference evidence="9" key="1">
    <citation type="submission" date="2021-02" db="EMBL/GenBank/DDBJ databases">
        <title>First Annotated Genome of the Yellow-green Alga Tribonema minus.</title>
        <authorList>
            <person name="Mahan K.M."/>
        </authorList>
    </citation>
    <scope>NUCLEOTIDE SEQUENCE</scope>
    <source>
        <strain evidence="9">UTEX B ZZ1240</strain>
    </source>
</reference>
<dbReference type="Gene3D" id="1.25.40.80">
    <property type="match status" value="1"/>
</dbReference>
<dbReference type="Gene3D" id="3.40.50.620">
    <property type="entry name" value="HUPs"/>
    <property type="match status" value="1"/>
</dbReference>
<evidence type="ECO:0000256" key="3">
    <source>
        <dbReference type="ARBA" id="ARBA00022741"/>
    </source>
</evidence>
<dbReference type="InterPro" id="IPR006050">
    <property type="entry name" value="DNA_photolyase_N"/>
</dbReference>
<feature type="region of interest" description="Disordered" evidence="7">
    <location>
        <begin position="483"/>
        <end position="518"/>
    </location>
</feature>
<evidence type="ECO:0000313" key="10">
    <source>
        <dbReference type="Proteomes" id="UP000664859"/>
    </source>
</evidence>
<dbReference type="PANTHER" id="PTHR11455:SF9">
    <property type="entry name" value="CRYPTOCHROME CIRCADIAN CLOCK 5 ISOFORM X1"/>
    <property type="match status" value="1"/>
</dbReference>
<dbReference type="Gene3D" id="1.10.579.10">
    <property type="entry name" value="DNA Cyclobutane Dipyrimidine Photolyase, subunit A, domain 3"/>
    <property type="match status" value="1"/>
</dbReference>
<gene>
    <name evidence="9" type="ORF">JKP88DRAFT_315730</name>
</gene>
<dbReference type="GO" id="GO:0005737">
    <property type="term" value="C:cytoplasm"/>
    <property type="evidence" value="ECO:0007669"/>
    <property type="project" value="TreeGrafter"/>
</dbReference>
<feature type="site" description="Electron transfer via tryptophanyl radical" evidence="6">
    <location>
        <position position="370"/>
    </location>
</feature>
<evidence type="ECO:0000256" key="1">
    <source>
        <dbReference type="ARBA" id="ARBA00005862"/>
    </source>
</evidence>
<keyword evidence="4 5" id="KW-0274">FAD</keyword>
<dbReference type="SUPFAM" id="SSF52425">
    <property type="entry name" value="Cryptochrome/photolyase, N-terminal domain"/>
    <property type="match status" value="1"/>
</dbReference>
<keyword evidence="2 5" id="KW-0285">Flavoprotein</keyword>
<evidence type="ECO:0000256" key="6">
    <source>
        <dbReference type="PIRSR" id="PIRSR602081-2"/>
    </source>
</evidence>
<evidence type="ECO:0000256" key="2">
    <source>
        <dbReference type="ARBA" id="ARBA00022630"/>
    </source>
</evidence>
<dbReference type="Proteomes" id="UP000664859">
    <property type="component" value="Unassembled WGS sequence"/>
</dbReference>
<feature type="site" description="Electron transfer via tryptophanyl radical" evidence="6">
    <location>
        <position position="393"/>
    </location>
</feature>
<dbReference type="PANTHER" id="PTHR11455">
    <property type="entry name" value="CRYPTOCHROME"/>
    <property type="match status" value="1"/>
</dbReference>
<evidence type="ECO:0000256" key="4">
    <source>
        <dbReference type="ARBA" id="ARBA00022827"/>
    </source>
</evidence>
<dbReference type="GO" id="GO:0071949">
    <property type="term" value="F:FAD binding"/>
    <property type="evidence" value="ECO:0007669"/>
    <property type="project" value="TreeGrafter"/>
</dbReference>
<evidence type="ECO:0000259" key="8">
    <source>
        <dbReference type="PROSITE" id="PS51645"/>
    </source>
</evidence>
<evidence type="ECO:0000256" key="7">
    <source>
        <dbReference type="SAM" id="MobiDB-lite"/>
    </source>
</evidence>
<feature type="domain" description="Photolyase/cryptochrome alpha/beta" evidence="8">
    <location>
        <begin position="2"/>
        <end position="131"/>
    </location>
</feature>
<dbReference type="AlphaFoldDB" id="A0A835Z8B1"/>
<sequence>MTTAIHWFRKGLRLHDNPALLQAAKEAQQVYPVFMLDPHFANPAKVGQLRYAFLLETLSDLDTQLKGIGSRLYVVQGNPAERFPELFREWSVSLLTFETDTEPYAKKRDQEVCKIAETCGVTVAQHASHTLHNLDRYEAKAGASPLPKSYGPFLKLFDSLGAVPQCVETVTVDIMPQDGSAVPAGEHTVPSLDTTPYPPLANPLLYPGGETAALARMQLHLARKQWIAKFEKPKTSPNSLEPSTTVLSPYLKFGCLSSRLFYHKLAEIYKASPGHAKPPVSLHGQLLWREFFYMCGHTVPHFDRMEGNPICRQVPWDSNAQLLAAWEESRTGYPFIDAIMTQLRTEGWIHHLARHAVACFLTRGDLWQSWEAGAVVFDKYLLDADWSVNTANWMWLSCSSFFYQYFRCYSPVAFGKKTDPTGAYIRKYLPQLKNYPDKYIYEPWLAPKAVQEKAGCVVGCDYPKPIVDHKQVSKDNMDRMKAAYAAQAAGSDDDAADTPKKKKPAPKRKPAVKTQGIEAAFKRAKK</sequence>
<dbReference type="GO" id="GO:0032922">
    <property type="term" value="P:circadian regulation of gene expression"/>
    <property type="evidence" value="ECO:0007669"/>
    <property type="project" value="TreeGrafter"/>
</dbReference>
<feature type="binding site" evidence="5">
    <location>
        <begin position="383"/>
        <end position="385"/>
    </location>
    <ligand>
        <name>FAD</name>
        <dbReference type="ChEBI" id="CHEBI:57692"/>
    </ligand>
</feature>
<accession>A0A835Z8B1</accession>
<proteinExistence type="inferred from homology"/>
<keyword evidence="9" id="KW-0456">Lyase</keyword>
<dbReference type="SUPFAM" id="SSF48173">
    <property type="entry name" value="Cryptochrome/photolyase FAD-binding domain"/>
    <property type="match status" value="1"/>
</dbReference>
<feature type="binding site" evidence="5">
    <location>
        <begin position="244"/>
        <end position="248"/>
    </location>
    <ligand>
        <name>FAD</name>
        <dbReference type="ChEBI" id="CHEBI:57692"/>
    </ligand>
</feature>
<evidence type="ECO:0000256" key="5">
    <source>
        <dbReference type="PIRSR" id="PIRSR602081-1"/>
    </source>
</evidence>
<dbReference type="Pfam" id="PF03441">
    <property type="entry name" value="FAD_binding_7"/>
    <property type="match status" value="1"/>
</dbReference>
<dbReference type="InterPro" id="IPR014729">
    <property type="entry name" value="Rossmann-like_a/b/a_fold"/>
</dbReference>
<dbReference type="InterPro" id="IPR002081">
    <property type="entry name" value="Cryptochrome/DNA_photolyase_1"/>
</dbReference>
<feature type="site" description="Electron transfer via tryptophanyl radical" evidence="6">
    <location>
        <position position="316"/>
    </location>
</feature>
<dbReference type="GO" id="GO:0005634">
    <property type="term" value="C:nucleus"/>
    <property type="evidence" value="ECO:0007669"/>
    <property type="project" value="TreeGrafter"/>
</dbReference>
<feature type="compositionally biased region" description="Basic residues" evidence="7">
    <location>
        <begin position="500"/>
        <end position="511"/>
    </location>
</feature>
<keyword evidence="10" id="KW-1185">Reference proteome</keyword>
<comment type="cofactor">
    <cofactor evidence="5">
        <name>FAD</name>
        <dbReference type="ChEBI" id="CHEBI:57692"/>
    </cofactor>
    <text evidence="5">Binds 1 FAD per subunit.</text>
</comment>
<dbReference type="InterPro" id="IPR036134">
    <property type="entry name" value="Crypto/Photolyase_FAD-like_sf"/>
</dbReference>
<dbReference type="GO" id="GO:0003904">
    <property type="term" value="F:deoxyribodipyrimidine photo-lyase activity"/>
    <property type="evidence" value="ECO:0007669"/>
    <property type="project" value="TreeGrafter"/>
</dbReference>
<evidence type="ECO:0000313" key="9">
    <source>
        <dbReference type="EMBL" id="KAG5184143.1"/>
    </source>
</evidence>
<name>A0A835Z8B1_9STRA</name>
<dbReference type="FunFam" id="1.10.579.10:FF:000004">
    <property type="entry name" value="Cryptochrome-1"/>
    <property type="match status" value="1"/>
</dbReference>
<dbReference type="PROSITE" id="PS51645">
    <property type="entry name" value="PHR_CRY_ALPHA_BETA"/>
    <property type="match status" value="1"/>
</dbReference>
<dbReference type="GO" id="GO:0043153">
    <property type="term" value="P:entrainment of circadian clock by photoperiod"/>
    <property type="evidence" value="ECO:0007669"/>
    <property type="project" value="TreeGrafter"/>
</dbReference>
<dbReference type="OrthoDB" id="435881at2759"/>
<dbReference type="Pfam" id="PF00875">
    <property type="entry name" value="DNA_photolyase"/>
    <property type="match status" value="1"/>
</dbReference>
<comment type="similarity">
    <text evidence="1">Belongs to the DNA photolyase class-1 family.</text>
</comment>
<comment type="caution">
    <text evidence="9">The sequence shown here is derived from an EMBL/GenBank/DDBJ whole genome shotgun (WGS) entry which is preliminary data.</text>
</comment>
<dbReference type="GO" id="GO:0003677">
    <property type="term" value="F:DNA binding"/>
    <property type="evidence" value="ECO:0007669"/>
    <property type="project" value="TreeGrafter"/>
</dbReference>
<organism evidence="9 10">
    <name type="scientific">Tribonema minus</name>
    <dbReference type="NCBI Taxonomy" id="303371"/>
    <lineage>
        <taxon>Eukaryota</taxon>
        <taxon>Sar</taxon>
        <taxon>Stramenopiles</taxon>
        <taxon>Ochrophyta</taxon>
        <taxon>PX clade</taxon>
        <taxon>Xanthophyceae</taxon>
        <taxon>Tribonematales</taxon>
        <taxon>Tribonemataceae</taxon>
        <taxon>Tribonema</taxon>
    </lineage>
</organism>
<feature type="binding site" evidence="5">
    <location>
        <begin position="285"/>
        <end position="292"/>
    </location>
    <ligand>
        <name>FAD</name>
        <dbReference type="ChEBI" id="CHEBI:57692"/>
    </ligand>
</feature>
<dbReference type="EMBL" id="JAFCMP010000179">
    <property type="protein sequence ID" value="KAG5184143.1"/>
    <property type="molecule type" value="Genomic_DNA"/>
</dbReference>
<protein>
    <submittedName>
        <fullName evidence="9">DNA photolyase</fullName>
    </submittedName>
</protein>